<organism evidence="1 2">
    <name type="scientific">Xanthomonas phage FoX4</name>
    <dbReference type="NCBI Taxonomy" id="2723900"/>
    <lineage>
        <taxon>Viruses</taxon>
        <taxon>Duplodnaviria</taxon>
        <taxon>Heunggongvirae</taxon>
        <taxon>Uroviricota</taxon>
        <taxon>Caudoviricetes</taxon>
        <taxon>Foxquatrovirus</taxon>
        <taxon>Foxquatrovirus fox4</taxon>
    </lineage>
</organism>
<dbReference type="EMBL" id="MT161385">
    <property type="protein sequence ID" value="QJI52977.1"/>
    <property type="molecule type" value="Genomic_DNA"/>
</dbReference>
<evidence type="ECO:0000313" key="2">
    <source>
        <dbReference type="Proteomes" id="UP000671952"/>
    </source>
</evidence>
<accession>A0A858WLX5</accession>
<proteinExistence type="predicted"/>
<reference evidence="1" key="1">
    <citation type="submission" date="2020-03" db="EMBL/GenBank/DDBJ databases">
        <title>Development of an integrated pest management strategy to control Xanthomonas campestris pv. campestris by using bacteriophages.</title>
        <authorList>
            <person name="Holtappels D."/>
            <person name="Rombouts S."/>
            <person name="Lavigne R."/>
            <person name="Wagemans J."/>
        </authorList>
    </citation>
    <scope>NUCLEOTIDE SEQUENCE</scope>
</reference>
<keyword evidence="2" id="KW-1185">Reference proteome</keyword>
<evidence type="ECO:0000313" key="1">
    <source>
        <dbReference type="EMBL" id="QJI52977.1"/>
    </source>
</evidence>
<name>A0A858WLX5_9CAUD</name>
<dbReference type="Proteomes" id="UP000671952">
    <property type="component" value="Segment"/>
</dbReference>
<gene>
    <name evidence="1" type="ORF">XccvBFoX4_gp23</name>
</gene>
<protein>
    <submittedName>
        <fullName evidence="1">Uncharacterized protein</fullName>
    </submittedName>
</protein>
<sequence length="119" mass="13139">MGFNFAKAKASARRVVHSTFGVAVSYEDASVSISADKGLTARWHNKQTLEVAAGGEDYTQHLEGIDRIVFLTEQLAEFGLAPVTNAVISFPDYGLRFRLLEREPRTTGPIEEIWKVAVV</sequence>